<dbReference type="InterPro" id="IPR013766">
    <property type="entry name" value="Thioredoxin_domain"/>
</dbReference>
<keyword evidence="4" id="KW-1015">Disulfide bond</keyword>
<evidence type="ECO:0000313" key="8">
    <source>
        <dbReference type="Proteomes" id="UP000636960"/>
    </source>
</evidence>
<dbReference type="Pfam" id="PF00578">
    <property type="entry name" value="AhpC-TSA"/>
    <property type="match status" value="1"/>
</dbReference>
<evidence type="ECO:0000256" key="2">
    <source>
        <dbReference type="ARBA" id="ARBA00022748"/>
    </source>
</evidence>
<keyword evidence="5" id="KW-0676">Redox-active center</keyword>
<gene>
    <name evidence="7" type="ORF">Ari01nite_55340</name>
</gene>
<organism evidence="7 8">
    <name type="scientific">Paractinoplanes rishiriensis</name>
    <dbReference type="NCBI Taxonomy" id="1050105"/>
    <lineage>
        <taxon>Bacteria</taxon>
        <taxon>Bacillati</taxon>
        <taxon>Actinomycetota</taxon>
        <taxon>Actinomycetes</taxon>
        <taxon>Micromonosporales</taxon>
        <taxon>Micromonosporaceae</taxon>
        <taxon>Paractinoplanes</taxon>
    </lineage>
</organism>
<dbReference type="Proteomes" id="UP000636960">
    <property type="component" value="Unassembled WGS sequence"/>
</dbReference>
<dbReference type="PANTHER" id="PTHR42852:SF6">
    <property type="entry name" value="THIOL:DISULFIDE INTERCHANGE PROTEIN DSBE"/>
    <property type="match status" value="1"/>
</dbReference>
<accession>A0A919K273</accession>
<proteinExistence type="predicted"/>
<evidence type="ECO:0000259" key="6">
    <source>
        <dbReference type="PROSITE" id="PS51352"/>
    </source>
</evidence>
<dbReference type="InterPro" id="IPR050553">
    <property type="entry name" value="Thioredoxin_ResA/DsbE_sf"/>
</dbReference>
<keyword evidence="3" id="KW-0812">Transmembrane</keyword>
<evidence type="ECO:0000256" key="3">
    <source>
        <dbReference type="ARBA" id="ARBA00022968"/>
    </source>
</evidence>
<dbReference type="GO" id="GO:0017004">
    <property type="term" value="P:cytochrome complex assembly"/>
    <property type="evidence" value="ECO:0007669"/>
    <property type="project" value="UniProtKB-KW"/>
</dbReference>
<keyword evidence="2" id="KW-0201">Cytochrome c-type biogenesis</keyword>
<dbReference type="PROSITE" id="PS00194">
    <property type="entry name" value="THIOREDOXIN_1"/>
    <property type="match status" value="1"/>
</dbReference>
<name>A0A919K273_9ACTN</name>
<dbReference type="InterPro" id="IPR036249">
    <property type="entry name" value="Thioredoxin-like_sf"/>
</dbReference>
<keyword evidence="8" id="KW-1185">Reference proteome</keyword>
<evidence type="ECO:0000256" key="1">
    <source>
        <dbReference type="ARBA" id="ARBA00004196"/>
    </source>
</evidence>
<dbReference type="CDD" id="cd02966">
    <property type="entry name" value="TlpA_like_family"/>
    <property type="match status" value="1"/>
</dbReference>
<keyword evidence="3" id="KW-0735">Signal-anchor</keyword>
<dbReference type="AlphaFoldDB" id="A0A919K273"/>
<comment type="caution">
    <text evidence="7">The sequence shown here is derived from an EMBL/GenBank/DDBJ whole genome shotgun (WGS) entry which is preliminary data.</text>
</comment>
<feature type="domain" description="Thioredoxin" evidence="6">
    <location>
        <begin position="29"/>
        <end position="165"/>
    </location>
</feature>
<dbReference type="GO" id="GO:0016209">
    <property type="term" value="F:antioxidant activity"/>
    <property type="evidence" value="ECO:0007669"/>
    <property type="project" value="InterPro"/>
</dbReference>
<dbReference type="PANTHER" id="PTHR42852">
    <property type="entry name" value="THIOL:DISULFIDE INTERCHANGE PROTEIN DSBE"/>
    <property type="match status" value="1"/>
</dbReference>
<evidence type="ECO:0000313" key="7">
    <source>
        <dbReference type="EMBL" id="GIE98069.1"/>
    </source>
</evidence>
<dbReference type="SUPFAM" id="SSF52833">
    <property type="entry name" value="Thioredoxin-like"/>
    <property type="match status" value="1"/>
</dbReference>
<protein>
    <recommendedName>
        <fullName evidence="6">Thioredoxin domain-containing protein</fullName>
    </recommendedName>
</protein>
<reference evidence="7" key="1">
    <citation type="submission" date="2021-01" db="EMBL/GenBank/DDBJ databases">
        <title>Whole genome shotgun sequence of Actinoplanes rishiriensis NBRC 108556.</title>
        <authorList>
            <person name="Komaki H."/>
            <person name="Tamura T."/>
        </authorList>
    </citation>
    <scope>NUCLEOTIDE SEQUENCE</scope>
    <source>
        <strain evidence="7">NBRC 108556</strain>
    </source>
</reference>
<comment type="subcellular location">
    <subcellularLocation>
        <location evidence="1">Cell envelope</location>
    </subcellularLocation>
</comment>
<dbReference type="InterPro" id="IPR000866">
    <property type="entry name" value="AhpC/TSA"/>
</dbReference>
<evidence type="ECO:0000256" key="4">
    <source>
        <dbReference type="ARBA" id="ARBA00023157"/>
    </source>
</evidence>
<sequence>MTGCTASAQAPATPSPFADCAALQPSASPTSDNDLPDLRLACFTGGAEVSLRALRGPAVINLWGSYCEPCRRELPVMQRLADVAGDRITVLGVNTFDAREAGASFAEAVGVSMPTLFDPDRRLSDALGGTAMPLTVVVDSSGRSLVHRLPLDAPKLAELVRSHTGVQVTL</sequence>
<dbReference type="PROSITE" id="PS51352">
    <property type="entry name" value="THIOREDOXIN_2"/>
    <property type="match status" value="1"/>
</dbReference>
<dbReference type="InterPro" id="IPR017937">
    <property type="entry name" value="Thioredoxin_CS"/>
</dbReference>
<dbReference type="GO" id="GO:0016491">
    <property type="term" value="F:oxidoreductase activity"/>
    <property type="evidence" value="ECO:0007669"/>
    <property type="project" value="InterPro"/>
</dbReference>
<dbReference type="Gene3D" id="3.40.30.10">
    <property type="entry name" value="Glutaredoxin"/>
    <property type="match status" value="1"/>
</dbReference>
<dbReference type="GO" id="GO:0030313">
    <property type="term" value="C:cell envelope"/>
    <property type="evidence" value="ECO:0007669"/>
    <property type="project" value="UniProtKB-SubCell"/>
</dbReference>
<evidence type="ECO:0000256" key="5">
    <source>
        <dbReference type="ARBA" id="ARBA00023284"/>
    </source>
</evidence>
<dbReference type="EMBL" id="BOMV01000059">
    <property type="protein sequence ID" value="GIE98069.1"/>
    <property type="molecule type" value="Genomic_DNA"/>
</dbReference>